<feature type="site" description="Raises pKa of active site His" evidence="6">
    <location>
        <position position="146"/>
    </location>
</feature>
<dbReference type="HAMAP" id="MF_01930">
    <property type="entry name" value="PurN"/>
    <property type="match status" value="1"/>
</dbReference>
<dbReference type="Proteomes" id="UP001178888">
    <property type="component" value="Unassembled WGS sequence"/>
</dbReference>
<evidence type="ECO:0000256" key="6">
    <source>
        <dbReference type="HAMAP-Rule" id="MF_01930"/>
    </source>
</evidence>
<dbReference type="Gene3D" id="3.40.50.170">
    <property type="entry name" value="Formyl transferase, N-terminal domain"/>
    <property type="match status" value="1"/>
</dbReference>
<feature type="binding site" evidence="6">
    <location>
        <position position="66"/>
    </location>
    <ligand>
        <name>(6R)-10-formyltetrahydrofolate</name>
        <dbReference type="ChEBI" id="CHEBI:195366"/>
    </ligand>
</feature>
<dbReference type="CDD" id="cd08645">
    <property type="entry name" value="FMT_core_GART"/>
    <property type="match status" value="1"/>
</dbReference>
<comment type="caution">
    <text evidence="9">The sequence shown here is derived from an EMBL/GenBank/DDBJ whole genome shotgun (WGS) entry which is preliminary data.</text>
</comment>
<dbReference type="InterPro" id="IPR004607">
    <property type="entry name" value="GART"/>
</dbReference>
<gene>
    <name evidence="6 9" type="primary">purN</name>
    <name evidence="9" type="ORF">E2K98_15015</name>
    <name evidence="8" type="ORF">RCG21_19050</name>
</gene>
<dbReference type="FunFam" id="3.40.50.170:FF:000007">
    <property type="entry name" value="Phosphoribosylglycinamide formyltransferase"/>
    <property type="match status" value="1"/>
</dbReference>
<dbReference type="GO" id="GO:0006189">
    <property type="term" value="P:'de novo' IMP biosynthetic process"/>
    <property type="evidence" value="ECO:0007669"/>
    <property type="project" value="UniProtKB-UniRule"/>
</dbReference>
<dbReference type="PANTHER" id="PTHR43369:SF2">
    <property type="entry name" value="PHOSPHORIBOSYLGLYCINAMIDE FORMYLTRANSFERASE"/>
    <property type="match status" value="1"/>
</dbReference>
<dbReference type="Pfam" id="PF00551">
    <property type="entry name" value="Formyl_trans_N"/>
    <property type="match status" value="1"/>
</dbReference>
<dbReference type="PROSITE" id="PS00373">
    <property type="entry name" value="GART"/>
    <property type="match status" value="1"/>
</dbReference>
<keyword evidence="3 6" id="KW-0658">Purine biosynthesis</keyword>
<comment type="catalytic activity">
    <reaction evidence="5 6">
        <text>N(1)-(5-phospho-beta-D-ribosyl)glycinamide + (6R)-10-formyltetrahydrofolate = N(2)-formyl-N(1)-(5-phospho-beta-D-ribosyl)glycinamide + (6S)-5,6,7,8-tetrahydrofolate + H(+)</text>
        <dbReference type="Rhea" id="RHEA:15053"/>
        <dbReference type="ChEBI" id="CHEBI:15378"/>
        <dbReference type="ChEBI" id="CHEBI:57453"/>
        <dbReference type="ChEBI" id="CHEBI:143788"/>
        <dbReference type="ChEBI" id="CHEBI:147286"/>
        <dbReference type="ChEBI" id="CHEBI:195366"/>
        <dbReference type="EC" id="2.1.2.2"/>
    </reaction>
</comment>
<feature type="binding site" evidence="6">
    <location>
        <begin position="12"/>
        <end position="14"/>
    </location>
    <ligand>
        <name>N(1)-(5-phospho-beta-D-ribosyl)glycinamide</name>
        <dbReference type="ChEBI" id="CHEBI:143788"/>
    </ligand>
</feature>
<evidence type="ECO:0000256" key="4">
    <source>
        <dbReference type="ARBA" id="ARBA00038440"/>
    </source>
</evidence>
<dbReference type="PANTHER" id="PTHR43369">
    <property type="entry name" value="PHOSPHORIBOSYLGLYCINAMIDE FORMYLTRANSFERASE"/>
    <property type="match status" value="1"/>
</dbReference>
<keyword evidence="2 6" id="KW-0808">Transferase</keyword>
<evidence type="ECO:0000256" key="3">
    <source>
        <dbReference type="ARBA" id="ARBA00022755"/>
    </source>
</evidence>
<dbReference type="GO" id="GO:0004644">
    <property type="term" value="F:phosphoribosylglycinamide formyltransferase activity"/>
    <property type="evidence" value="ECO:0007669"/>
    <property type="project" value="UniProtKB-UniRule"/>
</dbReference>
<dbReference type="EMBL" id="SMYO01000006">
    <property type="protein sequence ID" value="TDK61013.1"/>
    <property type="molecule type" value="Genomic_DNA"/>
</dbReference>
<dbReference type="UniPathway" id="UPA00074">
    <property type="reaction ID" value="UER00126"/>
</dbReference>
<reference evidence="9 10" key="1">
    <citation type="submission" date="2019-03" db="EMBL/GenBank/DDBJ databases">
        <title>Bacillus niacini sp. nov. a Nicotinate-Metabolizing Mesophile Isolated from Soil.</title>
        <authorList>
            <person name="Zhang G."/>
        </authorList>
    </citation>
    <scope>NUCLEOTIDE SEQUENCE [LARGE SCALE GENOMIC DNA]</scope>
    <source>
        <strain evidence="9 10">WN066</strain>
    </source>
</reference>
<feature type="binding site" evidence="6">
    <location>
        <begin position="91"/>
        <end position="94"/>
    </location>
    <ligand>
        <name>(6R)-10-formyltetrahydrofolate</name>
        <dbReference type="ChEBI" id="CHEBI:195366"/>
    </ligand>
</feature>
<evidence type="ECO:0000256" key="2">
    <source>
        <dbReference type="ARBA" id="ARBA00022679"/>
    </source>
</evidence>
<comment type="function">
    <text evidence="6">Catalyzes the transfer of a formyl group from 10-formyltetrahydrofolate to 5-phospho-ribosyl-glycinamide (GAR), producing 5-phospho-ribosyl-N-formylglycinamide (FGAR) and tetrahydrofolate.</text>
</comment>
<dbReference type="RefSeq" id="WP_133335423.1">
    <property type="nucleotide sequence ID" value="NZ_JAVGVR010000001.1"/>
</dbReference>
<evidence type="ECO:0000313" key="9">
    <source>
        <dbReference type="EMBL" id="TDK61013.1"/>
    </source>
</evidence>
<reference evidence="8" key="2">
    <citation type="submission" date="2023-08" db="EMBL/GenBank/DDBJ databases">
        <title>Nitrogen cycling bacteria in agricultural field soils.</title>
        <authorList>
            <person name="Jang J."/>
        </authorList>
    </citation>
    <scope>NUCLEOTIDE SEQUENCE</scope>
    <source>
        <strain evidence="8">PS3-36</strain>
    </source>
</reference>
<evidence type="ECO:0000256" key="1">
    <source>
        <dbReference type="ARBA" id="ARBA00005054"/>
    </source>
</evidence>
<comment type="pathway">
    <text evidence="1 6">Purine metabolism; IMP biosynthesis via de novo pathway; N(2)-formyl-N(1)-(5-phospho-D-ribosyl)glycinamide from N(1)-(5-phospho-D-ribosyl)glycinamide (10-formyl THF route): step 1/1.</text>
</comment>
<evidence type="ECO:0000313" key="10">
    <source>
        <dbReference type="Proteomes" id="UP000295132"/>
    </source>
</evidence>
<comment type="similarity">
    <text evidence="4 6">Belongs to the GART family.</text>
</comment>
<dbReference type="InterPro" id="IPR001555">
    <property type="entry name" value="GART_AS"/>
</dbReference>
<feature type="binding site" evidence="6">
    <location>
        <position position="108"/>
    </location>
    <ligand>
        <name>(6R)-10-formyltetrahydrofolate</name>
        <dbReference type="ChEBI" id="CHEBI:195366"/>
    </ligand>
</feature>
<sequence length="193" mass="21181">MMKIAVFASGTGSNFEAILESIQLKKIKNVEVVLLVSDNPNALAVTKAKNASIPVFSFQAKDYPDKLTYEQEVLEKLTNHQVDFIVLAGYMRLLGPVLLKAYDGKIINVHPSLLPAFKGKDAIGQALDYGVKVTGVTVHFVDEGMDTGPIIAQESVPVTMSMTRETLTIKIQEIEHRLLPEVIQSLANKETTI</sequence>
<dbReference type="NCBIfam" id="TIGR00639">
    <property type="entry name" value="PurN"/>
    <property type="match status" value="1"/>
</dbReference>
<keyword evidence="11" id="KW-1185">Reference proteome</keyword>
<evidence type="ECO:0000259" key="7">
    <source>
        <dbReference type="Pfam" id="PF00551"/>
    </source>
</evidence>
<evidence type="ECO:0000256" key="5">
    <source>
        <dbReference type="ARBA" id="ARBA00047664"/>
    </source>
</evidence>
<dbReference type="InterPro" id="IPR002376">
    <property type="entry name" value="Formyl_transf_N"/>
</dbReference>
<evidence type="ECO:0000313" key="11">
    <source>
        <dbReference type="Proteomes" id="UP001178888"/>
    </source>
</evidence>
<dbReference type="SUPFAM" id="SSF53328">
    <property type="entry name" value="Formyltransferase"/>
    <property type="match status" value="1"/>
</dbReference>
<feature type="domain" description="Formyl transferase N-terminal" evidence="7">
    <location>
        <begin position="2"/>
        <end position="183"/>
    </location>
</feature>
<dbReference type="Proteomes" id="UP000295132">
    <property type="component" value="Unassembled WGS sequence"/>
</dbReference>
<dbReference type="AlphaFoldDB" id="A0A4R5VR03"/>
<evidence type="ECO:0000313" key="8">
    <source>
        <dbReference type="EMBL" id="MDQ6598427.1"/>
    </source>
</evidence>
<proteinExistence type="inferred from homology"/>
<protein>
    <recommendedName>
        <fullName evidence="6">Phosphoribosylglycinamide formyltransferase</fullName>
        <ecNumber evidence="6">2.1.2.2</ecNumber>
    </recommendedName>
    <alternativeName>
        <fullName evidence="6">5'-phosphoribosylglycinamide transformylase</fullName>
    </alternativeName>
    <alternativeName>
        <fullName evidence="6">GAR transformylase</fullName>
        <shortName evidence="6">GART</shortName>
    </alternativeName>
</protein>
<dbReference type="EC" id="2.1.2.2" evidence="6"/>
<organism evidence="9 10">
    <name type="scientific">Bacillus salipaludis</name>
    <dbReference type="NCBI Taxonomy" id="2547811"/>
    <lineage>
        <taxon>Bacteria</taxon>
        <taxon>Bacillati</taxon>
        <taxon>Bacillota</taxon>
        <taxon>Bacilli</taxon>
        <taxon>Bacillales</taxon>
        <taxon>Bacillaceae</taxon>
        <taxon>Bacillus</taxon>
    </lineage>
</organism>
<dbReference type="GO" id="GO:0005829">
    <property type="term" value="C:cytosol"/>
    <property type="evidence" value="ECO:0007669"/>
    <property type="project" value="TreeGrafter"/>
</dbReference>
<dbReference type="InterPro" id="IPR036477">
    <property type="entry name" value="Formyl_transf_N_sf"/>
</dbReference>
<name>A0A4R5VR03_9BACI</name>
<dbReference type="EMBL" id="JAVGVR010000001">
    <property type="protein sequence ID" value="MDQ6598427.1"/>
    <property type="molecule type" value="Genomic_DNA"/>
</dbReference>
<accession>A0A4R5VR03</accession>
<feature type="active site" description="Proton donor" evidence="6">
    <location>
        <position position="110"/>
    </location>
</feature>